<organism evidence="12 13">
    <name type="scientific">Batrachochytrium dendrobatidis (strain JEL423)</name>
    <dbReference type="NCBI Taxonomy" id="403673"/>
    <lineage>
        <taxon>Eukaryota</taxon>
        <taxon>Fungi</taxon>
        <taxon>Fungi incertae sedis</taxon>
        <taxon>Chytridiomycota</taxon>
        <taxon>Chytridiomycota incertae sedis</taxon>
        <taxon>Chytridiomycetes</taxon>
        <taxon>Rhizophydiales</taxon>
        <taxon>Rhizophydiales incertae sedis</taxon>
        <taxon>Batrachochytrium</taxon>
    </lineage>
</organism>
<evidence type="ECO:0000256" key="7">
    <source>
        <dbReference type="ARBA" id="ARBA00039189"/>
    </source>
</evidence>
<dbReference type="InterPro" id="IPR029062">
    <property type="entry name" value="Class_I_gatase-like"/>
</dbReference>
<dbReference type="PANTHER" id="PTHR48094">
    <property type="entry name" value="PROTEIN/NUCLEIC ACID DEGLYCASE DJ-1-RELATED"/>
    <property type="match status" value="1"/>
</dbReference>
<evidence type="ECO:0000256" key="5">
    <source>
        <dbReference type="ARBA" id="ARBA00022729"/>
    </source>
</evidence>
<dbReference type="GO" id="GO:0005576">
    <property type="term" value="C:extracellular region"/>
    <property type="evidence" value="ECO:0007669"/>
    <property type="project" value="UniProtKB-SubCell"/>
</dbReference>
<dbReference type="OrthoDB" id="543156at2759"/>
<dbReference type="PANTHER" id="PTHR48094:SF18">
    <property type="entry name" value="GLUTAMINE AMIDOTRANSFERASE-LIKE CLASS 1 DOMAIN-CONTAINING PROTEIN 1"/>
    <property type="match status" value="1"/>
</dbReference>
<reference evidence="12 13" key="2">
    <citation type="submission" date="2016-05" db="EMBL/GenBank/DDBJ databases">
        <title>Lineage-specific infection strategies underlie the spectrum of fungal disease in amphibians.</title>
        <authorList>
            <person name="Cuomo C.A."/>
            <person name="Farrer R.A."/>
            <person name="James T."/>
            <person name="Longcore J."/>
            <person name="Birren B."/>
        </authorList>
    </citation>
    <scope>NUCLEOTIDE SEQUENCE [LARGE SCALE GENOMIC DNA]</scope>
    <source>
        <strain evidence="12 13">JEL423</strain>
    </source>
</reference>
<evidence type="ECO:0000256" key="10">
    <source>
        <dbReference type="ARBA" id="ARBA00045408"/>
    </source>
</evidence>
<dbReference type="AlphaFoldDB" id="A0A177WEJ2"/>
<dbReference type="EMBL" id="DS022301">
    <property type="protein sequence ID" value="OAJ38162.1"/>
    <property type="molecule type" value="Genomic_DNA"/>
</dbReference>
<keyword evidence="6" id="KW-0967">Endosome</keyword>
<accession>A0A177WEJ2</accession>
<protein>
    <recommendedName>
        <fullName evidence="7">Glutamine amidotransferase-like class 1 domain-containing protein 1</fullName>
        <ecNumber evidence="3">4.2.1.130</ecNumber>
    </recommendedName>
    <alternativeName>
        <fullName evidence="9">Ferry endosomal RAB5 effector complex subunit 5</fullName>
    </alternativeName>
    <alternativeName>
        <fullName evidence="8">Parkinson disease 7 domain-containing protein 1</fullName>
    </alternativeName>
</protein>
<dbReference type="SUPFAM" id="SSF52317">
    <property type="entry name" value="Class I glutamine amidotransferase-like"/>
    <property type="match status" value="1"/>
</dbReference>
<dbReference type="Proteomes" id="UP000077115">
    <property type="component" value="Unassembled WGS sequence"/>
</dbReference>
<evidence type="ECO:0000256" key="9">
    <source>
        <dbReference type="ARBA" id="ARBA00044823"/>
    </source>
</evidence>
<evidence type="ECO:0000256" key="8">
    <source>
        <dbReference type="ARBA" id="ARBA00042130"/>
    </source>
</evidence>
<dbReference type="GO" id="GO:0019172">
    <property type="term" value="F:glyoxalase III activity"/>
    <property type="evidence" value="ECO:0007669"/>
    <property type="project" value="UniProtKB-EC"/>
</dbReference>
<keyword evidence="5" id="KW-0732">Signal</keyword>
<evidence type="ECO:0000256" key="4">
    <source>
        <dbReference type="ARBA" id="ARBA00022525"/>
    </source>
</evidence>
<keyword evidence="4" id="KW-0964">Secreted</keyword>
<evidence type="ECO:0000256" key="2">
    <source>
        <dbReference type="ARBA" id="ARBA00004613"/>
    </source>
</evidence>
<evidence type="ECO:0000256" key="11">
    <source>
        <dbReference type="ARBA" id="ARBA00048082"/>
    </source>
</evidence>
<dbReference type="STRING" id="403673.A0A177WEJ2"/>
<comment type="subcellular location">
    <subcellularLocation>
        <location evidence="1">Early endosome</location>
    </subcellularLocation>
    <subcellularLocation>
        <location evidence="2">Secreted</location>
    </subcellularLocation>
</comment>
<dbReference type="InterPro" id="IPR050325">
    <property type="entry name" value="Prot/Nucl_acid_deglycase"/>
</dbReference>
<name>A0A177WEJ2_BATDL</name>
<evidence type="ECO:0000256" key="6">
    <source>
        <dbReference type="ARBA" id="ARBA00022753"/>
    </source>
</evidence>
<dbReference type="EC" id="4.2.1.130" evidence="3"/>
<dbReference type="eggNOG" id="ENOG502QS6W">
    <property type="taxonomic scope" value="Eukaryota"/>
</dbReference>
<evidence type="ECO:0000256" key="3">
    <source>
        <dbReference type="ARBA" id="ARBA00013134"/>
    </source>
</evidence>
<proteinExistence type="predicted"/>
<sequence length="232" mass="25688">MSSAHPATKQSTPSKVLILLSSVEPGTSPKHFVQVYSVCSTVFPTVHISTANGLPPIWSTKNTPHTTTHMDDATSKWIADKKNILSNPLSLEDLDPAIENYSGLVVPDADGFYFEPCCQKIHSFMEYFLKFKKPICMIGSGTAVLFSTEPKTGDMWIFRKFALTAPSNVSLIQSDQYLTNRSIEDFISDMYGRYSTGKSESLHVVIDDHIVTAQANTSTLIAIQTFILLCNR</sequence>
<gene>
    <name evidence="12" type="ORF">BDEG_22115</name>
</gene>
<comment type="catalytic activity">
    <reaction evidence="11">
        <text>methylglyoxal + H2O = (R)-lactate + H(+)</text>
        <dbReference type="Rhea" id="RHEA:27754"/>
        <dbReference type="ChEBI" id="CHEBI:15377"/>
        <dbReference type="ChEBI" id="CHEBI:15378"/>
        <dbReference type="ChEBI" id="CHEBI:16004"/>
        <dbReference type="ChEBI" id="CHEBI:17158"/>
        <dbReference type="EC" id="4.2.1.130"/>
    </reaction>
</comment>
<evidence type="ECO:0000313" key="13">
    <source>
        <dbReference type="Proteomes" id="UP000077115"/>
    </source>
</evidence>
<dbReference type="GO" id="GO:0005769">
    <property type="term" value="C:early endosome"/>
    <property type="evidence" value="ECO:0007669"/>
    <property type="project" value="UniProtKB-SubCell"/>
</dbReference>
<evidence type="ECO:0000256" key="1">
    <source>
        <dbReference type="ARBA" id="ARBA00004412"/>
    </source>
</evidence>
<dbReference type="GO" id="GO:0019243">
    <property type="term" value="P:methylglyoxal catabolic process to D-lactate via S-lactoyl-glutathione"/>
    <property type="evidence" value="ECO:0007669"/>
    <property type="project" value="TreeGrafter"/>
</dbReference>
<evidence type="ECO:0000313" key="12">
    <source>
        <dbReference type="EMBL" id="OAJ38162.1"/>
    </source>
</evidence>
<dbReference type="Gene3D" id="3.40.50.880">
    <property type="match status" value="1"/>
</dbReference>
<comment type="function">
    <text evidence="10">Component of the FERRY complex (Five-subunit Endosomal Rab5 and RNA/ribosome intermediary). The FERRY complex directly interacts with mRNAs and RAB5A, and functions as a RAB5A effector involved in the localization and the distribution of specific mRNAs most likely by mediating their endosomal transport. The complex recruits mRNAs and ribosomes to early endosomes through direct mRNA-interaction.</text>
</comment>
<dbReference type="VEuPathDB" id="FungiDB:BDEG_22115"/>
<reference evidence="12 13" key="1">
    <citation type="submission" date="2006-10" db="EMBL/GenBank/DDBJ databases">
        <title>The Genome Sequence of Batrachochytrium dendrobatidis JEL423.</title>
        <authorList>
            <consortium name="The Broad Institute Genome Sequencing Platform"/>
            <person name="Birren B."/>
            <person name="Lander E."/>
            <person name="Galagan J."/>
            <person name="Cuomo C."/>
            <person name="Devon K."/>
            <person name="Jaffe D."/>
            <person name="Butler J."/>
            <person name="Alvarez P."/>
            <person name="Gnerre S."/>
            <person name="Grabherr M."/>
            <person name="Kleber M."/>
            <person name="Mauceli E."/>
            <person name="Brockman W."/>
            <person name="Young S."/>
            <person name="LaButti K."/>
            <person name="Sykes S."/>
            <person name="DeCaprio D."/>
            <person name="Crawford M."/>
            <person name="Koehrsen M."/>
            <person name="Engels R."/>
            <person name="Montgomery P."/>
            <person name="Pearson M."/>
            <person name="Howarth C."/>
            <person name="Larson L."/>
            <person name="White J."/>
            <person name="O'Leary S."/>
            <person name="Kodira C."/>
            <person name="Zeng Q."/>
            <person name="Yandava C."/>
            <person name="Alvarado L."/>
            <person name="Longcore J."/>
            <person name="James T."/>
        </authorList>
    </citation>
    <scope>NUCLEOTIDE SEQUENCE [LARGE SCALE GENOMIC DNA]</scope>
    <source>
        <strain evidence="12 13">JEL423</strain>
    </source>
</reference>